<keyword evidence="2" id="KW-0489">Methyltransferase</keyword>
<evidence type="ECO:0000256" key="8">
    <source>
        <dbReference type="SAM" id="MobiDB-lite"/>
    </source>
</evidence>
<reference evidence="10" key="1">
    <citation type="submission" date="2018-02" db="EMBL/GenBank/DDBJ databases">
        <authorList>
            <person name="Cohen D.B."/>
            <person name="Kent A.D."/>
        </authorList>
    </citation>
    <scope>NUCLEOTIDE SEQUENCE</scope>
</reference>
<feature type="domain" description="MRNA cap 0 methyltransferase" evidence="9">
    <location>
        <begin position="1"/>
        <end position="210"/>
    </location>
</feature>
<evidence type="ECO:0000256" key="3">
    <source>
        <dbReference type="ARBA" id="ARBA00022679"/>
    </source>
</evidence>
<evidence type="ECO:0000256" key="1">
    <source>
        <dbReference type="ARBA" id="ARBA00011926"/>
    </source>
</evidence>
<dbReference type="PANTHER" id="PTHR12189:SF2">
    <property type="entry name" value="MRNA CAP GUANINE-N7 METHYLTRANSFERASE"/>
    <property type="match status" value="1"/>
</dbReference>
<dbReference type="EC" id="2.1.1.56" evidence="1"/>
<keyword evidence="3" id="KW-0808">Transferase</keyword>
<dbReference type="Pfam" id="PF03291">
    <property type="entry name" value="mRNA_G-N7_MeTrfase"/>
    <property type="match status" value="1"/>
</dbReference>
<proteinExistence type="predicted"/>
<protein>
    <recommendedName>
        <fullName evidence="1">mRNA (guanine-N(7))-methyltransferase</fullName>
        <ecNumber evidence="1">2.1.1.56</ecNumber>
    </recommendedName>
</protein>
<evidence type="ECO:0000256" key="4">
    <source>
        <dbReference type="ARBA" id="ARBA00022691"/>
    </source>
</evidence>
<feature type="region of interest" description="Disordered" evidence="8">
    <location>
        <begin position="214"/>
        <end position="236"/>
    </location>
</feature>
<feature type="compositionally biased region" description="Basic and acidic residues" evidence="8">
    <location>
        <begin position="220"/>
        <end position="230"/>
    </location>
</feature>
<accession>A0A2N9GS58</accession>
<evidence type="ECO:0000313" key="10">
    <source>
        <dbReference type="EMBL" id="SPD02288.1"/>
    </source>
</evidence>
<keyword evidence="6" id="KW-0506">mRNA capping</keyword>
<keyword evidence="4" id="KW-0949">S-adenosyl-L-methionine</keyword>
<dbReference type="PANTHER" id="PTHR12189">
    <property type="entry name" value="MRNA GUANINE-7- METHYLTRANSFERASE"/>
    <property type="match status" value="1"/>
</dbReference>
<dbReference type="EMBL" id="OIVN01002286">
    <property type="protein sequence ID" value="SPD02288.1"/>
    <property type="molecule type" value="Genomic_DNA"/>
</dbReference>
<dbReference type="GO" id="GO:0004482">
    <property type="term" value="F:mRNA 5'-cap (guanine-N7-)-methyltransferase activity"/>
    <property type="evidence" value="ECO:0007669"/>
    <property type="project" value="UniProtKB-EC"/>
</dbReference>
<organism evidence="10">
    <name type="scientific">Fagus sylvatica</name>
    <name type="common">Beechnut</name>
    <dbReference type="NCBI Taxonomy" id="28930"/>
    <lineage>
        <taxon>Eukaryota</taxon>
        <taxon>Viridiplantae</taxon>
        <taxon>Streptophyta</taxon>
        <taxon>Embryophyta</taxon>
        <taxon>Tracheophyta</taxon>
        <taxon>Spermatophyta</taxon>
        <taxon>Magnoliopsida</taxon>
        <taxon>eudicotyledons</taxon>
        <taxon>Gunneridae</taxon>
        <taxon>Pentapetalae</taxon>
        <taxon>rosids</taxon>
        <taxon>fabids</taxon>
        <taxon>Fagales</taxon>
        <taxon>Fagaceae</taxon>
        <taxon>Fagus</taxon>
    </lineage>
</organism>
<evidence type="ECO:0000259" key="9">
    <source>
        <dbReference type="PROSITE" id="PS51562"/>
    </source>
</evidence>
<evidence type="ECO:0000256" key="5">
    <source>
        <dbReference type="ARBA" id="ARBA00022884"/>
    </source>
</evidence>
<comment type="catalytic activity">
    <reaction evidence="7">
        <text>a 5'-end (5'-triphosphoguanosine)-ribonucleoside in mRNA + S-adenosyl-L-methionine = a 5'-end (N(7)-methyl 5'-triphosphoguanosine)-ribonucleoside in mRNA + S-adenosyl-L-homocysteine</text>
        <dbReference type="Rhea" id="RHEA:67008"/>
        <dbReference type="Rhea" id="RHEA-COMP:17166"/>
        <dbReference type="Rhea" id="RHEA-COMP:17167"/>
        <dbReference type="ChEBI" id="CHEBI:57856"/>
        <dbReference type="ChEBI" id="CHEBI:59789"/>
        <dbReference type="ChEBI" id="CHEBI:156461"/>
        <dbReference type="ChEBI" id="CHEBI:167617"/>
        <dbReference type="EC" id="2.1.1.56"/>
    </reaction>
</comment>
<evidence type="ECO:0000256" key="7">
    <source>
        <dbReference type="ARBA" id="ARBA00044712"/>
    </source>
</evidence>
<sequence>MHTSLLASSHPSGLQLAASFSTPYTTEPSLREGSKAKSITTLLPKKSTLHLNRDQKNVLRFPPSAAHATSLNKHLCLAISMISLIPITEGLVFGNSVYWIRFDEEFSEKKFKSSSPFGIKYKFHLEDAVDCPEWVVPFHVFKALAEEYDLELVFAKNSHEFVHEYLKRPEYVDLMRRLGALGDGNQDKSTLSQDEWEVAYLYLAFVLKKRGQPDRTQANNRKDGADEYIKGGHHVH</sequence>
<dbReference type="AlphaFoldDB" id="A0A2N9GS58"/>
<dbReference type="InterPro" id="IPR029063">
    <property type="entry name" value="SAM-dependent_MTases_sf"/>
</dbReference>
<keyword evidence="5" id="KW-0694">RNA-binding</keyword>
<evidence type="ECO:0000256" key="2">
    <source>
        <dbReference type="ARBA" id="ARBA00022603"/>
    </source>
</evidence>
<name>A0A2N9GS58_FAGSY</name>
<dbReference type="GO" id="GO:0003723">
    <property type="term" value="F:RNA binding"/>
    <property type="evidence" value="ECO:0007669"/>
    <property type="project" value="UniProtKB-KW"/>
</dbReference>
<evidence type="ECO:0000256" key="6">
    <source>
        <dbReference type="ARBA" id="ARBA00023042"/>
    </source>
</evidence>
<dbReference type="GO" id="GO:0005634">
    <property type="term" value="C:nucleus"/>
    <property type="evidence" value="ECO:0007669"/>
    <property type="project" value="TreeGrafter"/>
</dbReference>
<dbReference type="Gene3D" id="3.40.50.150">
    <property type="entry name" value="Vaccinia Virus protein VP39"/>
    <property type="match status" value="1"/>
</dbReference>
<dbReference type="InterPro" id="IPR004971">
    <property type="entry name" value="mRNA_G-N7_MeTrfase_dom"/>
</dbReference>
<gene>
    <name evidence="10" type="ORF">FSB_LOCUS30170</name>
</gene>
<dbReference type="InterPro" id="IPR039753">
    <property type="entry name" value="RG7MT1"/>
</dbReference>
<dbReference type="PROSITE" id="PS51562">
    <property type="entry name" value="RNA_CAP0_MT"/>
    <property type="match status" value="1"/>
</dbReference>
<keyword evidence="6" id="KW-0507">mRNA processing</keyword>